<name>A0AAV2DWE7_9ROSI</name>
<protein>
    <submittedName>
        <fullName evidence="1">Uncharacterized protein</fullName>
    </submittedName>
</protein>
<sequence length="70" mass="7863">MLSSPVDFPPPSRPPPQPLPVQIPEVISPLLSLSCHVCTSSPASSFHLHWWSARQPQLRERKRAAISRRT</sequence>
<dbReference type="Proteomes" id="UP001497516">
    <property type="component" value="Chromosome 3"/>
</dbReference>
<dbReference type="AlphaFoldDB" id="A0AAV2DWE7"/>
<dbReference type="EMBL" id="OZ034816">
    <property type="protein sequence ID" value="CAL1377675.1"/>
    <property type="molecule type" value="Genomic_DNA"/>
</dbReference>
<gene>
    <name evidence="1" type="ORF">LTRI10_LOCUS19307</name>
</gene>
<accession>A0AAV2DWE7</accession>
<proteinExistence type="predicted"/>
<evidence type="ECO:0000313" key="2">
    <source>
        <dbReference type="Proteomes" id="UP001497516"/>
    </source>
</evidence>
<evidence type="ECO:0000313" key="1">
    <source>
        <dbReference type="EMBL" id="CAL1377675.1"/>
    </source>
</evidence>
<reference evidence="1 2" key="1">
    <citation type="submission" date="2024-04" db="EMBL/GenBank/DDBJ databases">
        <authorList>
            <person name="Fracassetti M."/>
        </authorList>
    </citation>
    <scope>NUCLEOTIDE SEQUENCE [LARGE SCALE GENOMIC DNA]</scope>
</reference>
<organism evidence="1 2">
    <name type="scientific">Linum trigynum</name>
    <dbReference type="NCBI Taxonomy" id="586398"/>
    <lineage>
        <taxon>Eukaryota</taxon>
        <taxon>Viridiplantae</taxon>
        <taxon>Streptophyta</taxon>
        <taxon>Embryophyta</taxon>
        <taxon>Tracheophyta</taxon>
        <taxon>Spermatophyta</taxon>
        <taxon>Magnoliopsida</taxon>
        <taxon>eudicotyledons</taxon>
        <taxon>Gunneridae</taxon>
        <taxon>Pentapetalae</taxon>
        <taxon>rosids</taxon>
        <taxon>fabids</taxon>
        <taxon>Malpighiales</taxon>
        <taxon>Linaceae</taxon>
        <taxon>Linum</taxon>
    </lineage>
</organism>
<keyword evidence="2" id="KW-1185">Reference proteome</keyword>